<proteinExistence type="predicted"/>
<dbReference type="EMBL" id="JBBMFD010000021">
    <property type="protein sequence ID" value="MEQ2441290.1"/>
    <property type="molecule type" value="Genomic_DNA"/>
</dbReference>
<protein>
    <submittedName>
        <fullName evidence="1">Uncharacterized protein</fullName>
    </submittedName>
</protein>
<evidence type="ECO:0000313" key="1">
    <source>
        <dbReference type="EMBL" id="MEQ2441290.1"/>
    </source>
</evidence>
<organism evidence="1 2">
    <name type="scientific">Solibaculum intestinale</name>
    <dbReference type="NCBI Taxonomy" id="3133165"/>
    <lineage>
        <taxon>Bacteria</taxon>
        <taxon>Bacillati</taxon>
        <taxon>Bacillota</taxon>
        <taxon>Clostridia</taxon>
        <taxon>Eubacteriales</taxon>
        <taxon>Oscillospiraceae</taxon>
        <taxon>Solibaculum</taxon>
    </lineage>
</organism>
<reference evidence="1 2" key="1">
    <citation type="submission" date="2024-03" db="EMBL/GenBank/DDBJ databases">
        <title>Human intestinal bacterial collection.</title>
        <authorList>
            <person name="Pauvert C."/>
            <person name="Hitch T.C.A."/>
            <person name="Clavel T."/>
        </authorList>
    </citation>
    <scope>NUCLEOTIDE SEQUENCE [LARGE SCALE GENOMIC DNA]</scope>
    <source>
        <strain evidence="1 2">CLA-JM-H44</strain>
    </source>
</reference>
<accession>A0ABV1E1X1</accession>
<keyword evidence="2" id="KW-1185">Reference proteome</keyword>
<name>A0ABV1E1X1_9FIRM</name>
<evidence type="ECO:0000313" key="2">
    <source>
        <dbReference type="Proteomes" id="UP001489509"/>
    </source>
</evidence>
<gene>
    <name evidence="1" type="ORF">WMO26_10675</name>
</gene>
<comment type="caution">
    <text evidence="1">The sequence shown here is derived from an EMBL/GenBank/DDBJ whole genome shotgun (WGS) entry which is preliminary data.</text>
</comment>
<dbReference type="Proteomes" id="UP001489509">
    <property type="component" value="Unassembled WGS sequence"/>
</dbReference>
<dbReference type="RefSeq" id="WP_349220300.1">
    <property type="nucleotide sequence ID" value="NZ_JBBMFD010000021.1"/>
</dbReference>
<sequence>MEFLDYLAVFLGCPYLSDLKRCGITRQQADALRALPIQMFEEKSYLEAAQYLTMEKPSTDDMTAVKETVIEALAQKGPVGSVGLNWKAQ</sequence>